<proteinExistence type="predicted"/>
<evidence type="ECO:0000313" key="2">
    <source>
        <dbReference type="EMBL" id="SCC05732.1"/>
    </source>
</evidence>
<organism evidence="2 3">
    <name type="scientific">Weissella bombi</name>
    <dbReference type="NCBI Taxonomy" id="1505725"/>
    <lineage>
        <taxon>Bacteria</taxon>
        <taxon>Bacillati</taxon>
        <taxon>Bacillota</taxon>
        <taxon>Bacilli</taxon>
        <taxon>Lactobacillales</taxon>
        <taxon>Lactobacillaceae</taxon>
        <taxon>Weissella</taxon>
    </lineage>
</organism>
<dbReference type="Proteomes" id="UP000199268">
    <property type="component" value="Unassembled WGS sequence"/>
</dbReference>
<evidence type="ECO:0000313" key="3">
    <source>
        <dbReference type="Proteomes" id="UP000199268"/>
    </source>
</evidence>
<evidence type="ECO:0008006" key="4">
    <source>
        <dbReference type="Google" id="ProtNLM"/>
    </source>
</evidence>
<accession>A0A1C4BG97</accession>
<feature type="transmembrane region" description="Helical" evidence="1">
    <location>
        <begin position="198"/>
        <end position="214"/>
    </location>
</feature>
<feature type="transmembrane region" description="Helical" evidence="1">
    <location>
        <begin position="247"/>
        <end position="264"/>
    </location>
</feature>
<sequence>MNPSSNSKDSRVSRHAPSQNFTSHLFNFSQAKIPWISMLVSVIAQNVVWWVYPLIYSNRLVSGQIQHNPLLLTYSVILSLAIFLTFNHNFAQWFNYIVILIPLLFLYFLYKHFTGQQVMLLSLLPVALLLINVPGLNLRNILGLILYSGIAALVMPVVIFYQQNTFLTQPFLLSLFPLFFSYLYFMSSLFVPKGKNKRLTSLVFGIILLINVLALDWNWWMFLAVLIIIFTWLVLINLNLKQRYQMTFFTVLQTLTIMIIFLQQL</sequence>
<feature type="transmembrane region" description="Helical" evidence="1">
    <location>
        <begin position="33"/>
        <end position="55"/>
    </location>
</feature>
<evidence type="ECO:0000256" key="1">
    <source>
        <dbReference type="SAM" id="Phobius"/>
    </source>
</evidence>
<feature type="transmembrane region" description="Helical" evidence="1">
    <location>
        <begin position="116"/>
        <end position="134"/>
    </location>
</feature>
<keyword evidence="3" id="KW-1185">Reference proteome</keyword>
<feature type="transmembrane region" description="Helical" evidence="1">
    <location>
        <begin position="167"/>
        <end position="186"/>
    </location>
</feature>
<keyword evidence="1" id="KW-0812">Transmembrane</keyword>
<protein>
    <recommendedName>
        <fullName evidence="4">Integral membrane protein</fullName>
    </recommendedName>
</protein>
<keyword evidence="1" id="KW-0472">Membrane</keyword>
<feature type="transmembrane region" description="Helical" evidence="1">
    <location>
        <begin position="67"/>
        <end position="86"/>
    </location>
</feature>
<keyword evidence="1" id="KW-1133">Transmembrane helix</keyword>
<feature type="transmembrane region" description="Helical" evidence="1">
    <location>
        <begin position="93"/>
        <end position="110"/>
    </location>
</feature>
<name>A0A1C4BG97_9LACO</name>
<reference evidence="3" key="1">
    <citation type="submission" date="2016-08" db="EMBL/GenBank/DDBJ databases">
        <authorList>
            <person name="Varghese N."/>
            <person name="Submissions Spin"/>
        </authorList>
    </citation>
    <scope>NUCLEOTIDE SEQUENCE [LARGE SCALE GENOMIC DNA]</scope>
    <source>
        <strain evidence="3">R-53094</strain>
    </source>
</reference>
<dbReference type="RefSeq" id="WP_092463272.1">
    <property type="nucleotide sequence ID" value="NZ_BJEE01000003.1"/>
</dbReference>
<feature type="transmembrane region" description="Helical" evidence="1">
    <location>
        <begin position="220"/>
        <end position="240"/>
    </location>
</feature>
<feature type="transmembrane region" description="Helical" evidence="1">
    <location>
        <begin position="141"/>
        <end position="161"/>
    </location>
</feature>
<dbReference type="OrthoDB" id="2145555at2"/>
<gene>
    <name evidence="2" type="ORF">GA0061074_1118</name>
</gene>
<dbReference type="EMBL" id="FMAO01000011">
    <property type="protein sequence ID" value="SCC05732.1"/>
    <property type="molecule type" value="Genomic_DNA"/>
</dbReference>
<dbReference type="AlphaFoldDB" id="A0A1C4BG97"/>
<dbReference type="STRING" id="1505725.GA0061074_1118"/>